<protein>
    <submittedName>
        <fullName evidence="2">Uncharacterized protein</fullName>
    </submittedName>
</protein>
<sequence length="111" mass="13220">MDSSPRLIEPGVKFFLYNTLTQCHSTRVNLYYWGLNIGVFVVFACIFGAALYYCYRRKLTPEEQYQKMMKEQAYILSKIRFYQNERIEHPLSSITSLPVVKQNDEFSRMRV</sequence>
<accession>A0A6C0D4C0</accession>
<dbReference type="AlphaFoldDB" id="A0A6C0D4C0"/>
<reference evidence="2" key="1">
    <citation type="journal article" date="2020" name="Nature">
        <title>Giant virus diversity and host interactions through global metagenomics.</title>
        <authorList>
            <person name="Schulz F."/>
            <person name="Roux S."/>
            <person name="Paez-Espino D."/>
            <person name="Jungbluth S."/>
            <person name="Walsh D.A."/>
            <person name="Denef V.J."/>
            <person name="McMahon K.D."/>
            <person name="Konstantinidis K.T."/>
            <person name="Eloe-Fadrosh E.A."/>
            <person name="Kyrpides N.C."/>
            <person name="Woyke T."/>
        </authorList>
    </citation>
    <scope>NUCLEOTIDE SEQUENCE</scope>
    <source>
        <strain evidence="2">GVMAG-M-3300023174-124</strain>
    </source>
</reference>
<name>A0A6C0D4C0_9ZZZZ</name>
<dbReference type="EMBL" id="MN739539">
    <property type="protein sequence ID" value="QHT11886.1"/>
    <property type="molecule type" value="Genomic_DNA"/>
</dbReference>
<evidence type="ECO:0000256" key="1">
    <source>
        <dbReference type="SAM" id="Phobius"/>
    </source>
</evidence>
<feature type="transmembrane region" description="Helical" evidence="1">
    <location>
        <begin position="30"/>
        <end position="55"/>
    </location>
</feature>
<organism evidence="2">
    <name type="scientific">viral metagenome</name>
    <dbReference type="NCBI Taxonomy" id="1070528"/>
    <lineage>
        <taxon>unclassified sequences</taxon>
        <taxon>metagenomes</taxon>
        <taxon>organismal metagenomes</taxon>
    </lineage>
</organism>
<keyword evidence="1" id="KW-0472">Membrane</keyword>
<evidence type="ECO:0000313" key="2">
    <source>
        <dbReference type="EMBL" id="QHT11886.1"/>
    </source>
</evidence>
<keyword evidence="1" id="KW-0812">Transmembrane</keyword>
<keyword evidence="1" id="KW-1133">Transmembrane helix</keyword>
<proteinExistence type="predicted"/>